<keyword evidence="7" id="KW-1133">Transmembrane helix</keyword>
<feature type="domain" description="SHSP" evidence="8">
    <location>
        <begin position="9"/>
        <end position="114"/>
    </location>
</feature>
<dbReference type="SUPFAM" id="SSF49764">
    <property type="entry name" value="HSP20-like chaperones"/>
    <property type="match status" value="1"/>
</dbReference>
<keyword evidence="7" id="KW-0812">Transmembrane</keyword>
<comment type="subcellular location">
    <subcellularLocation>
        <location evidence="1">Cell membrane</location>
        <topology evidence="1">Single-pass membrane protein</topology>
    </subcellularLocation>
</comment>
<keyword evidence="10" id="KW-1185">Reference proteome</keyword>
<reference evidence="9 10" key="1">
    <citation type="journal article" date="2015" name="Proc. Natl. Acad. Sci. U.S.A.">
        <title>The resurrection genome of Boea hygrometrica: A blueprint for survival of dehydration.</title>
        <authorList>
            <person name="Xiao L."/>
            <person name="Yang G."/>
            <person name="Zhang L."/>
            <person name="Yang X."/>
            <person name="Zhao S."/>
            <person name="Ji Z."/>
            <person name="Zhou Q."/>
            <person name="Hu M."/>
            <person name="Wang Y."/>
            <person name="Chen M."/>
            <person name="Xu Y."/>
            <person name="Jin H."/>
            <person name="Xiao X."/>
            <person name="Hu G."/>
            <person name="Bao F."/>
            <person name="Hu Y."/>
            <person name="Wan P."/>
            <person name="Li L."/>
            <person name="Deng X."/>
            <person name="Kuang T."/>
            <person name="Xiang C."/>
            <person name="Zhu J.K."/>
            <person name="Oliver M.J."/>
            <person name="He Y."/>
        </authorList>
    </citation>
    <scope>NUCLEOTIDE SEQUENCE [LARGE SCALE GENOMIC DNA]</scope>
    <source>
        <strain evidence="10">cv. XS01</strain>
    </source>
</reference>
<dbReference type="InterPro" id="IPR002068">
    <property type="entry name" value="A-crystallin/Hsp20_dom"/>
</dbReference>
<evidence type="ECO:0000313" key="10">
    <source>
        <dbReference type="Proteomes" id="UP000250235"/>
    </source>
</evidence>
<evidence type="ECO:0000256" key="3">
    <source>
        <dbReference type="ARBA" id="ARBA00022821"/>
    </source>
</evidence>
<evidence type="ECO:0000256" key="5">
    <source>
        <dbReference type="RuleBase" id="RU003616"/>
    </source>
</evidence>
<dbReference type="OrthoDB" id="1431247at2759"/>
<comment type="similarity">
    <text evidence="4 5">Belongs to the small heat shock protein (HSP20) family.</text>
</comment>
<dbReference type="PANTHER" id="PTHR43670:SF32">
    <property type="entry name" value="16.6 KDA HEAT SHOCK PROTEIN-LIKE"/>
    <property type="match status" value="1"/>
</dbReference>
<evidence type="ECO:0000256" key="7">
    <source>
        <dbReference type="SAM" id="Phobius"/>
    </source>
</evidence>
<keyword evidence="7" id="KW-0472">Membrane</keyword>
<evidence type="ECO:0000313" key="9">
    <source>
        <dbReference type="EMBL" id="KZV36435.1"/>
    </source>
</evidence>
<dbReference type="CDD" id="cd06464">
    <property type="entry name" value="ACD_sHsps-like"/>
    <property type="match status" value="1"/>
</dbReference>
<dbReference type="InterPro" id="IPR008978">
    <property type="entry name" value="HSP20-like_chaperone"/>
</dbReference>
<name>A0A2Z7BWK3_9LAMI</name>
<dbReference type="AlphaFoldDB" id="A0A2Z7BWK3"/>
<keyword evidence="3" id="KW-0611">Plant defense</keyword>
<accession>A0A2Z7BWK3</accession>
<dbReference type="Pfam" id="PF00011">
    <property type="entry name" value="HSP20"/>
    <property type="match status" value="1"/>
</dbReference>
<protein>
    <submittedName>
        <fullName evidence="9">17.8 kDa class I heat shock protein-like</fullName>
    </submittedName>
</protein>
<dbReference type="Gene3D" id="2.60.40.790">
    <property type="match status" value="1"/>
</dbReference>
<keyword evidence="2" id="KW-1003">Cell membrane</keyword>
<feature type="transmembrane region" description="Helical" evidence="7">
    <location>
        <begin position="153"/>
        <end position="176"/>
    </location>
</feature>
<sequence length="190" mass="21625">MEEKLGDQAPEIHEFEPFCKWHRKEDRDILEIHLQDFKREQLKVQISHQGTLKISGERSINPSQKSKFYKELAIANTYDSSTISAKFVNGWLHITMPKRKPTVPEKGDKRVAGSKDDERAKQDEAPSNDIGDANAKIEDEFRRRKQSSSAMKMAKTAVTVAVTGVAVAALVAYVIYMYKSMVVEDNECNY</sequence>
<feature type="compositionally biased region" description="Basic and acidic residues" evidence="6">
    <location>
        <begin position="102"/>
        <end position="124"/>
    </location>
</feature>
<evidence type="ECO:0000259" key="8">
    <source>
        <dbReference type="PROSITE" id="PS01031"/>
    </source>
</evidence>
<evidence type="ECO:0000256" key="1">
    <source>
        <dbReference type="ARBA" id="ARBA00004162"/>
    </source>
</evidence>
<evidence type="ECO:0000256" key="6">
    <source>
        <dbReference type="SAM" id="MobiDB-lite"/>
    </source>
</evidence>
<proteinExistence type="inferred from homology"/>
<organism evidence="9 10">
    <name type="scientific">Dorcoceras hygrometricum</name>
    <dbReference type="NCBI Taxonomy" id="472368"/>
    <lineage>
        <taxon>Eukaryota</taxon>
        <taxon>Viridiplantae</taxon>
        <taxon>Streptophyta</taxon>
        <taxon>Embryophyta</taxon>
        <taxon>Tracheophyta</taxon>
        <taxon>Spermatophyta</taxon>
        <taxon>Magnoliopsida</taxon>
        <taxon>eudicotyledons</taxon>
        <taxon>Gunneridae</taxon>
        <taxon>Pentapetalae</taxon>
        <taxon>asterids</taxon>
        <taxon>lamiids</taxon>
        <taxon>Lamiales</taxon>
        <taxon>Gesneriaceae</taxon>
        <taxon>Didymocarpoideae</taxon>
        <taxon>Trichosporeae</taxon>
        <taxon>Loxocarpinae</taxon>
        <taxon>Dorcoceras</taxon>
    </lineage>
</organism>
<dbReference type="GO" id="GO:0034605">
    <property type="term" value="P:cellular response to heat"/>
    <property type="evidence" value="ECO:0007669"/>
    <property type="project" value="TreeGrafter"/>
</dbReference>
<evidence type="ECO:0000256" key="4">
    <source>
        <dbReference type="PROSITE-ProRule" id="PRU00285"/>
    </source>
</evidence>
<keyword evidence="9" id="KW-0346">Stress response</keyword>
<dbReference type="GO" id="GO:0005886">
    <property type="term" value="C:plasma membrane"/>
    <property type="evidence" value="ECO:0007669"/>
    <property type="project" value="UniProtKB-SubCell"/>
</dbReference>
<dbReference type="GO" id="GO:0006952">
    <property type="term" value="P:defense response"/>
    <property type="evidence" value="ECO:0007669"/>
    <property type="project" value="UniProtKB-KW"/>
</dbReference>
<dbReference type="EMBL" id="KV003887">
    <property type="protein sequence ID" value="KZV36435.1"/>
    <property type="molecule type" value="Genomic_DNA"/>
</dbReference>
<dbReference type="Proteomes" id="UP000250235">
    <property type="component" value="Unassembled WGS sequence"/>
</dbReference>
<feature type="region of interest" description="Disordered" evidence="6">
    <location>
        <begin position="98"/>
        <end position="136"/>
    </location>
</feature>
<dbReference type="PANTHER" id="PTHR43670">
    <property type="entry name" value="HEAT SHOCK PROTEIN 26"/>
    <property type="match status" value="1"/>
</dbReference>
<dbReference type="PROSITE" id="PS01031">
    <property type="entry name" value="SHSP"/>
    <property type="match status" value="1"/>
</dbReference>
<evidence type="ECO:0000256" key="2">
    <source>
        <dbReference type="ARBA" id="ARBA00022475"/>
    </source>
</evidence>
<gene>
    <name evidence="9" type="ORF">F511_22190</name>
</gene>